<dbReference type="PANTHER" id="PTHR23152:SF4">
    <property type="entry name" value="2-OXOADIPATE DEHYDROGENASE COMPLEX COMPONENT E1"/>
    <property type="match status" value="1"/>
</dbReference>
<dbReference type="SUPFAM" id="SSF52518">
    <property type="entry name" value="Thiamin diphosphate-binding fold (THDP-binding)"/>
    <property type="match status" value="1"/>
</dbReference>
<name>C3ZZM4_BRAFL</name>
<evidence type="ECO:0000256" key="4">
    <source>
        <dbReference type="ARBA" id="ARBA00023052"/>
    </source>
</evidence>
<evidence type="ECO:0000313" key="6">
    <source>
        <dbReference type="EMBL" id="EEN42000.1"/>
    </source>
</evidence>
<comment type="cofactor">
    <cofactor evidence="1">
        <name>thiamine diphosphate</name>
        <dbReference type="ChEBI" id="CHEBI:58937"/>
    </cofactor>
</comment>
<evidence type="ECO:0000256" key="1">
    <source>
        <dbReference type="ARBA" id="ARBA00001964"/>
    </source>
</evidence>
<reference evidence="6" key="1">
    <citation type="journal article" date="2008" name="Nature">
        <title>The amphioxus genome and the evolution of the chordate karyotype.</title>
        <authorList>
            <consortium name="US DOE Joint Genome Institute (JGI-PGF)"/>
            <person name="Putnam N.H."/>
            <person name="Butts T."/>
            <person name="Ferrier D.E.K."/>
            <person name="Furlong R.F."/>
            <person name="Hellsten U."/>
            <person name="Kawashima T."/>
            <person name="Robinson-Rechavi M."/>
            <person name="Shoguchi E."/>
            <person name="Terry A."/>
            <person name="Yu J.-K."/>
            <person name="Benito-Gutierrez E.L."/>
            <person name="Dubchak I."/>
            <person name="Garcia-Fernandez J."/>
            <person name="Gibson-Brown J.J."/>
            <person name="Grigoriev I.V."/>
            <person name="Horton A.C."/>
            <person name="de Jong P.J."/>
            <person name="Jurka J."/>
            <person name="Kapitonov V.V."/>
            <person name="Kohara Y."/>
            <person name="Kuroki Y."/>
            <person name="Lindquist E."/>
            <person name="Lucas S."/>
            <person name="Osoegawa K."/>
            <person name="Pennacchio L.A."/>
            <person name="Salamov A.A."/>
            <person name="Satou Y."/>
            <person name="Sauka-Spengler T."/>
            <person name="Schmutz J."/>
            <person name="Shin-I T."/>
            <person name="Toyoda A."/>
            <person name="Bronner-Fraser M."/>
            <person name="Fujiyama A."/>
            <person name="Holland L.Z."/>
            <person name="Holland P.W.H."/>
            <person name="Satoh N."/>
            <person name="Rokhsar D.S."/>
        </authorList>
    </citation>
    <scope>NUCLEOTIDE SEQUENCE [LARGE SCALE GENOMIC DNA]</scope>
    <source>
        <strain evidence="6">S238N-H82</strain>
        <tissue evidence="6">Testes</tissue>
    </source>
</reference>
<protein>
    <recommendedName>
        <fullName evidence="5">Transketolase-like pyrimidine-binding domain-containing protein</fullName>
    </recommendedName>
</protein>
<dbReference type="FunFam" id="3.40.50.12470:FF:000016">
    <property type="match status" value="1"/>
</dbReference>
<gene>
    <name evidence="6" type="ORF">BRAFLDRAFT_110243</name>
</gene>
<dbReference type="STRING" id="7739.C3ZZM4"/>
<dbReference type="eggNOG" id="KOG0450">
    <property type="taxonomic scope" value="Eukaryota"/>
</dbReference>
<dbReference type="InterPro" id="IPR031717">
    <property type="entry name" value="ODO-1/KGD_C"/>
</dbReference>
<evidence type="ECO:0000259" key="5">
    <source>
        <dbReference type="SMART" id="SM00861"/>
    </source>
</evidence>
<dbReference type="Gene3D" id="3.40.50.11610">
    <property type="entry name" value="Multifunctional 2-oxoglutarate metabolism enzyme, C-terminal domain"/>
    <property type="match status" value="1"/>
</dbReference>
<comment type="similarity">
    <text evidence="2">Belongs to the alpha-ketoglutarate dehydrogenase family.</text>
</comment>
<accession>C3ZZM4</accession>
<dbReference type="GO" id="GO:0016624">
    <property type="term" value="F:oxidoreductase activity, acting on the aldehyde or oxo group of donors, disulfide as acceptor"/>
    <property type="evidence" value="ECO:0007669"/>
    <property type="project" value="InterPro"/>
</dbReference>
<keyword evidence="3" id="KW-0560">Oxidoreductase</keyword>
<dbReference type="PANTHER" id="PTHR23152">
    <property type="entry name" value="2-OXOGLUTARATE DEHYDROGENASE"/>
    <property type="match status" value="1"/>
</dbReference>
<dbReference type="Pfam" id="PF16870">
    <property type="entry name" value="OxoGdeHyase_C"/>
    <property type="match status" value="1"/>
</dbReference>
<dbReference type="EMBL" id="GG666759">
    <property type="protein sequence ID" value="EEN42000.1"/>
    <property type="molecule type" value="Genomic_DNA"/>
</dbReference>
<dbReference type="InterPro" id="IPR042179">
    <property type="entry name" value="KGD_C_sf"/>
</dbReference>
<evidence type="ECO:0000256" key="3">
    <source>
        <dbReference type="ARBA" id="ARBA00023002"/>
    </source>
</evidence>
<dbReference type="Gene3D" id="3.40.50.12470">
    <property type="match status" value="1"/>
</dbReference>
<keyword evidence="4" id="KW-0786">Thiamine pyrophosphate</keyword>
<dbReference type="InterPro" id="IPR029061">
    <property type="entry name" value="THDP-binding"/>
</dbReference>
<dbReference type="InParanoid" id="C3ZZM4"/>
<organism>
    <name type="scientific">Branchiostoma floridae</name>
    <name type="common">Florida lancelet</name>
    <name type="synonym">Amphioxus</name>
    <dbReference type="NCBI Taxonomy" id="7739"/>
    <lineage>
        <taxon>Eukaryota</taxon>
        <taxon>Metazoa</taxon>
        <taxon>Chordata</taxon>
        <taxon>Cephalochordata</taxon>
        <taxon>Leptocardii</taxon>
        <taxon>Amphioxiformes</taxon>
        <taxon>Branchiostomatidae</taxon>
        <taxon>Branchiostoma</taxon>
    </lineage>
</organism>
<evidence type="ECO:0000256" key="2">
    <source>
        <dbReference type="ARBA" id="ARBA00006936"/>
    </source>
</evidence>
<dbReference type="Pfam" id="PF02779">
    <property type="entry name" value="Transket_pyr"/>
    <property type="match status" value="1"/>
</dbReference>
<proteinExistence type="inferred from homology"/>
<dbReference type="InterPro" id="IPR011603">
    <property type="entry name" value="2oxoglutarate_DH_E1"/>
</dbReference>
<dbReference type="GO" id="GO:0030976">
    <property type="term" value="F:thiamine pyrophosphate binding"/>
    <property type="evidence" value="ECO:0007669"/>
    <property type="project" value="InterPro"/>
</dbReference>
<dbReference type="SMART" id="SM00861">
    <property type="entry name" value="Transket_pyr"/>
    <property type="match status" value="1"/>
</dbReference>
<sequence length="303" mass="34957">MMMMMMRDSCFSDFFKDKTRDSMMVCESTGVGEDILTHVGTFMGSPPPDPKFTIHGGVKRILRQRATMVKERWVDWAMAEAMAFGSLMHSGFHVRLSGQDVERGTFSQRHHVLHDQNRDKVFWTPLDNLWPDQAPYTVCNSSLSEYAVMGFELGYSMSNPNALVLWEAQFGDFSNTAQCIIDQFISSGQAKWVRQTGITLLLPHGYEGMGPEHSSARMERFLQMSTEDPDLYPERKARDLDDKIAIVRIEQISPFPFDMVKQQCDLYPNADLVWAQEEHKNMGAWNYIQPRIRTTVNRERHVR</sequence>
<dbReference type="InterPro" id="IPR005475">
    <property type="entry name" value="Transketolase-like_Pyr-bd"/>
</dbReference>
<dbReference type="AlphaFoldDB" id="C3ZZM4"/>
<feature type="domain" description="Transketolase-like pyrimidine-binding" evidence="5">
    <location>
        <begin position="74"/>
        <end position="257"/>
    </location>
</feature>